<organism evidence="6 7">
    <name type="scientific">Fusarium torreyae</name>
    <dbReference type="NCBI Taxonomy" id="1237075"/>
    <lineage>
        <taxon>Eukaryota</taxon>
        <taxon>Fungi</taxon>
        <taxon>Dikarya</taxon>
        <taxon>Ascomycota</taxon>
        <taxon>Pezizomycotina</taxon>
        <taxon>Sordariomycetes</taxon>
        <taxon>Hypocreomycetidae</taxon>
        <taxon>Hypocreales</taxon>
        <taxon>Nectriaceae</taxon>
        <taxon>Fusarium</taxon>
    </lineage>
</organism>
<dbReference type="InterPro" id="IPR027417">
    <property type="entry name" value="P-loop_NTPase"/>
</dbReference>
<protein>
    <recommendedName>
        <fullName evidence="8">ADP-ribosylation factor</fullName>
    </recommendedName>
</protein>
<keyword evidence="7" id="KW-1185">Reference proteome</keyword>
<keyword evidence="4" id="KW-0460">Magnesium</keyword>
<dbReference type="PANTHER" id="PTHR11711">
    <property type="entry name" value="ADP RIBOSYLATION FACTOR-RELATED"/>
    <property type="match status" value="1"/>
</dbReference>
<keyword evidence="5" id="KW-0732">Signal</keyword>
<keyword evidence="1 3" id="KW-0547">Nucleotide-binding</keyword>
<feature type="binding site" evidence="3">
    <location>
        <begin position="43"/>
        <end position="50"/>
    </location>
    <ligand>
        <name>GTP</name>
        <dbReference type="ChEBI" id="CHEBI:37565"/>
    </ligand>
</feature>
<keyword evidence="4" id="KW-0479">Metal-binding</keyword>
<comment type="caution">
    <text evidence="6">The sequence shown here is derived from an EMBL/GenBank/DDBJ whole genome shotgun (WGS) entry which is preliminary data.</text>
</comment>
<keyword evidence="2 3" id="KW-0342">GTP-binding</keyword>
<reference evidence="6" key="1">
    <citation type="submission" date="2022-09" db="EMBL/GenBank/DDBJ databases">
        <title>Fusarium specimens isolated from Avocado Roots.</title>
        <authorList>
            <person name="Stajich J."/>
            <person name="Roper C."/>
            <person name="Heimlech-Rivalta G."/>
        </authorList>
    </citation>
    <scope>NUCLEOTIDE SEQUENCE</scope>
    <source>
        <strain evidence="6">CF00136</strain>
    </source>
</reference>
<evidence type="ECO:0000256" key="3">
    <source>
        <dbReference type="PIRSR" id="PIRSR606689-1"/>
    </source>
</evidence>
<gene>
    <name evidence="6" type="ORF">NW762_008367</name>
</gene>
<dbReference type="SMART" id="SM00178">
    <property type="entry name" value="SAR"/>
    <property type="match status" value="1"/>
</dbReference>
<dbReference type="GO" id="GO:0046872">
    <property type="term" value="F:metal ion binding"/>
    <property type="evidence" value="ECO:0007669"/>
    <property type="project" value="UniProtKB-KW"/>
</dbReference>
<proteinExistence type="predicted"/>
<dbReference type="Gene3D" id="3.40.50.300">
    <property type="entry name" value="P-loop containing nucleotide triphosphate hydrolases"/>
    <property type="match status" value="1"/>
</dbReference>
<dbReference type="OrthoDB" id="414781at2759"/>
<evidence type="ECO:0000256" key="4">
    <source>
        <dbReference type="PIRSR" id="PIRSR606689-2"/>
    </source>
</evidence>
<evidence type="ECO:0000256" key="1">
    <source>
        <dbReference type="ARBA" id="ARBA00022741"/>
    </source>
</evidence>
<accession>A0A9W8RXP6</accession>
<name>A0A9W8RXP6_9HYPO</name>
<dbReference type="Pfam" id="PF00025">
    <property type="entry name" value="Arf"/>
    <property type="match status" value="1"/>
</dbReference>
<evidence type="ECO:0000256" key="5">
    <source>
        <dbReference type="SAM" id="SignalP"/>
    </source>
</evidence>
<dbReference type="GO" id="GO:0005525">
    <property type="term" value="F:GTP binding"/>
    <property type="evidence" value="ECO:0007669"/>
    <property type="project" value="UniProtKB-KW"/>
</dbReference>
<evidence type="ECO:0008006" key="8">
    <source>
        <dbReference type="Google" id="ProtNLM"/>
    </source>
</evidence>
<feature type="binding site" evidence="3">
    <location>
        <begin position="152"/>
        <end position="155"/>
    </location>
    <ligand>
        <name>GTP</name>
        <dbReference type="ChEBI" id="CHEBI:37565"/>
    </ligand>
</feature>
<dbReference type="GO" id="GO:0003924">
    <property type="term" value="F:GTPase activity"/>
    <property type="evidence" value="ECO:0007669"/>
    <property type="project" value="InterPro"/>
</dbReference>
<feature type="binding site" evidence="3">
    <location>
        <position position="92"/>
    </location>
    <ligand>
        <name>GTP</name>
        <dbReference type="ChEBI" id="CHEBI:37565"/>
    </ligand>
</feature>
<evidence type="ECO:0000313" key="6">
    <source>
        <dbReference type="EMBL" id="KAJ4258219.1"/>
    </source>
</evidence>
<dbReference type="CDD" id="cd00878">
    <property type="entry name" value="Arf_Arl"/>
    <property type="match status" value="1"/>
</dbReference>
<dbReference type="InterPro" id="IPR006689">
    <property type="entry name" value="Small_GTPase_ARF/SAR"/>
</dbReference>
<feature type="binding site" evidence="4">
    <location>
        <position position="50"/>
    </location>
    <ligand>
        <name>Mg(2+)</name>
        <dbReference type="ChEBI" id="CHEBI:18420"/>
    </ligand>
</feature>
<dbReference type="InterPro" id="IPR024156">
    <property type="entry name" value="Small_GTPase_ARF"/>
</dbReference>
<feature type="chain" id="PRO_5040790850" description="ADP-ribosylation factor" evidence="5">
    <location>
        <begin position="21"/>
        <end position="250"/>
    </location>
</feature>
<evidence type="ECO:0000313" key="7">
    <source>
        <dbReference type="Proteomes" id="UP001152049"/>
    </source>
</evidence>
<sequence length="250" mass="27972">MSSLLVYARHLLVSIGLLKSATPTSVTSLVSNLPGRHRILISGLDAAGKSTLLYKHLSQKEEDVSYLVPTIGLNVEVYRYGQVTFQAIDFGGGRPNSFYRIERSFFKHADALIWVFDANDRDRTPEAREELLGRACHQDGLCKGVPVLILANKQDLPHAWTPEQTRGYFVDDISSSLVGRPHAVLGTNLQTGEGLKEAFEWLSKTVESRMKYDTGVVEKFSVLEAEDEVKMIIQEAFREDQKMAINEKSV</sequence>
<feature type="binding site" evidence="4">
    <location>
        <position position="70"/>
    </location>
    <ligand>
        <name>Mg(2+)</name>
        <dbReference type="ChEBI" id="CHEBI:18420"/>
    </ligand>
</feature>
<dbReference type="SMART" id="SM00177">
    <property type="entry name" value="ARF"/>
    <property type="match status" value="1"/>
</dbReference>
<evidence type="ECO:0000256" key="2">
    <source>
        <dbReference type="ARBA" id="ARBA00023134"/>
    </source>
</evidence>
<dbReference type="AlphaFoldDB" id="A0A9W8RXP6"/>
<dbReference type="EMBL" id="JAOQAZ010000016">
    <property type="protein sequence ID" value="KAJ4258219.1"/>
    <property type="molecule type" value="Genomic_DNA"/>
</dbReference>
<feature type="signal peptide" evidence="5">
    <location>
        <begin position="1"/>
        <end position="20"/>
    </location>
</feature>
<dbReference type="PROSITE" id="PS51417">
    <property type="entry name" value="ARF"/>
    <property type="match status" value="1"/>
</dbReference>
<dbReference type="SUPFAM" id="SSF52540">
    <property type="entry name" value="P-loop containing nucleoside triphosphate hydrolases"/>
    <property type="match status" value="1"/>
</dbReference>
<dbReference type="Proteomes" id="UP001152049">
    <property type="component" value="Unassembled WGS sequence"/>
</dbReference>
<dbReference type="PRINTS" id="PR00328">
    <property type="entry name" value="SAR1GTPBP"/>
</dbReference>